<keyword evidence="1" id="KW-0472">Membrane</keyword>
<evidence type="ECO:0000313" key="4">
    <source>
        <dbReference type="Proteomes" id="UP000249293"/>
    </source>
</evidence>
<accession>A0A2U9QYU5</accession>
<dbReference type="Proteomes" id="UP000249293">
    <property type="component" value="Chromosome 1"/>
</dbReference>
<dbReference type="RefSeq" id="XP_029319688.1">
    <property type="nucleotide sequence ID" value="XM_029463828.1"/>
</dbReference>
<evidence type="ECO:0000313" key="3">
    <source>
        <dbReference type="EMBL" id="AWU74211.1"/>
    </source>
</evidence>
<name>A0A2U9QYU5_PICKU</name>
<evidence type="ECO:0000256" key="1">
    <source>
        <dbReference type="SAM" id="Phobius"/>
    </source>
</evidence>
<keyword evidence="4" id="KW-1185">Reference proteome</keyword>
<proteinExistence type="predicted"/>
<feature type="signal peptide" evidence="2">
    <location>
        <begin position="1"/>
        <end position="18"/>
    </location>
</feature>
<gene>
    <name evidence="3" type="ORF">C5L36_0A08097</name>
</gene>
<dbReference type="AlphaFoldDB" id="A0A2U9QYU5"/>
<keyword evidence="1" id="KW-0812">Transmembrane</keyword>
<evidence type="ECO:0008006" key="5">
    <source>
        <dbReference type="Google" id="ProtNLM"/>
    </source>
</evidence>
<dbReference type="GeneID" id="40381921"/>
<feature type="transmembrane region" description="Helical" evidence="1">
    <location>
        <begin position="57"/>
        <end position="83"/>
    </location>
</feature>
<organism evidence="3 4">
    <name type="scientific">Pichia kudriavzevii</name>
    <name type="common">Yeast</name>
    <name type="synonym">Issatchenkia orientalis</name>
    <dbReference type="NCBI Taxonomy" id="4909"/>
    <lineage>
        <taxon>Eukaryota</taxon>
        <taxon>Fungi</taxon>
        <taxon>Dikarya</taxon>
        <taxon>Ascomycota</taxon>
        <taxon>Saccharomycotina</taxon>
        <taxon>Pichiomycetes</taxon>
        <taxon>Pichiales</taxon>
        <taxon>Pichiaceae</taxon>
        <taxon>Pichia</taxon>
    </lineage>
</organism>
<dbReference type="KEGG" id="pkz:C5L36_0A08097"/>
<evidence type="ECO:0000256" key="2">
    <source>
        <dbReference type="SAM" id="SignalP"/>
    </source>
</evidence>
<keyword evidence="1" id="KW-1133">Transmembrane helix</keyword>
<dbReference type="EMBL" id="CP028773">
    <property type="protein sequence ID" value="AWU74211.1"/>
    <property type="molecule type" value="Genomic_DNA"/>
</dbReference>
<protein>
    <recommendedName>
        <fullName evidence="5">Secreted protein</fullName>
    </recommendedName>
</protein>
<sequence length="84" mass="9339">MPVVVAVVVSLGLRRYSAVPIFASCYSQCWLGPYEKLLNCQTLRVWRGRNSSRTCSVFILVCGARVSMCTGVYVCVYVCVCLCM</sequence>
<feature type="chain" id="PRO_5015875963" description="Secreted protein" evidence="2">
    <location>
        <begin position="19"/>
        <end position="84"/>
    </location>
</feature>
<reference evidence="3 4" key="1">
    <citation type="submission" date="2018-06" db="EMBL/GenBank/DDBJ databases">
        <title>Population genomics shows no distinction between pathogenic Candida krusei and environmental Pichia kudriavzevii: One species, four names.</title>
        <authorList>
            <person name="Douglass A.P."/>
            <person name="Offei B."/>
            <person name="Braun-Galleani S."/>
            <person name="Coughlan A.Y."/>
            <person name="Martos A."/>
            <person name="Ortiz-Merino R.A."/>
            <person name="Byrne K.P."/>
            <person name="Wolfe K.H."/>
        </authorList>
    </citation>
    <scope>NUCLEOTIDE SEQUENCE [LARGE SCALE GENOMIC DNA]</scope>
    <source>
        <strain evidence="3 4">CBS573</strain>
    </source>
</reference>
<keyword evidence="2" id="KW-0732">Signal</keyword>
<dbReference type="VEuPathDB" id="FungiDB:C5L36_0A08097"/>